<sequence length="152" mass="17809">MKNMFLILSIFFLITGCSNEEETKQQENSIYGTWKLTSFVNRLTNNVLVDSDFSNSNRITIIFNRELNFTGSTVINDFSGSFSIDNRSKLLIFSEFSTTEANETEWGNLFYQSLNSNYNKQLGNWQNTYEIIQENTLKIFYSEQEYMTLEKL</sequence>
<gene>
    <name evidence="1" type="ORF">J3359_11840</name>
</gene>
<name>A0A975CKR4_9FLAO</name>
<protein>
    <recommendedName>
        <fullName evidence="3">META domain-containing protein</fullName>
    </recommendedName>
</protein>
<dbReference type="EMBL" id="CP071869">
    <property type="protein sequence ID" value="QTE21513.1"/>
    <property type="molecule type" value="Genomic_DNA"/>
</dbReference>
<organism evidence="1 2">
    <name type="scientific">Polaribacter cellanae</name>
    <dbReference type="NCBI Taxonomy" id="2818493"/>
    <lineage>
        <taxon>Bacteria</taxon>
        <taxon>Pseudomonadati</taxon>
        <taxon>Bacteroidota</taxon>
        <taxon>Flavobacteriia</taxon>
        <taxon>Flavobacteriales</taxon>
        <taxon>Flavobacteriaceae</taxon>
    </lineage>
</organism>
<evidence type="ECO:0008006" key="3">
    <source>
        <dbReference type="Google" id="ProtNLM"/>
    </source>
</evidence>
<keyword evidence="2" id="KW-1185">Reference proteome</keyword>
<proteinExistence type="predicted"/>
<dbReference type="InterPro" id="IPR038670">
    <property type="entry name" value="HslJ-like_sf"/>
</dbReference>
<dbReference type="Proteomes" id="UP000663920">
    <property type="component" value="Chromosome"/>
</dbReference>
<dbReference type="AlphaFoldDB" id="A0A975CKR4"/>
<evidence type="ECO:0000313" key="1">
    <source>
        <dbReference type="EMBL" id="QTE21513.1"/>
    </source>
</evidence>
<dbReference type="RefSeq" id="WP_208077071.1">
    <property type="nucleotide sequence ID" value="NZ_CP071869.1"/>
</dbReference>
<dbReference type="KEGG" id="pcea:J3359_11840"/>
<reference evidence="1 2" key="1">
    <citation type="submission" date="2021-03" db="EMBL/GenBank/DDBJ databases">
        <title>Complete genome of Polaribacter_sp.SM13.</title>
        <authorList>
            <person name="Jeong S.W."/>
            <person name="Bae J.W."/>
        </authorList>
    </citation>
    <scope>NUCLEOTIDE SEQUENCE [LARGE SCALE GENOMIC DNA]</scope>
    <source>
        <strain evidence="1 2">SM13</strain>
    </source>
</reference>
<dbReference type="Gene3D" id="2.40.128.270">
    <property type="match status" value="1"/>
</dbReference>
<dbReference type="PROSITE" id="PS51257">
    <property type="entry name" value="PROKAR_LIPOPROTEIN"/>
    <property type="match status" value="1"/>
</dbReference>
<accession>A0A975CKR4</accession>
<evidence type="ECO:0000313" key="2">
    <source>
        <dbReference type="Proteomes" id="UP000663920"/>
    </source>
</evidence>